<accession>A0A7Y5Z3C0</accession>
<sequence>MIQAQYKGTTSIGLVHEALSGAIRRGLDVQPILQFARIDPELLNAPQARVEASAFSRLWIALSDQLDDEFFGIDSHPMRRGSFQLMCHAVIGCRSLEQALQRILTFLRSILDDIYGTLEIEGDDARIVIHDHGIERRLYAYGTWLILVHGLLCWLANRRIALQEVRFRPARPEDDSDYRMRFCADIEYGSATTWVRFDRSFLGLRIAQNSSHLSAFLREAPANLLVKYRNDESLSALIRHRLREQSPDDWPELDAIAKDLRISSSTFQRRLQAEGASYQRLKDDLRRDMAINLLSQAELSVSDVAALTGFQETSAFHRAFKKWTGVSPGVYRSNPAAS</sequence>
<dbReference type="InterPro" id="IPR018060">
    <property type="entry name" value="HTH_AraC"/>
</dbReference>
<dbReference type="GO" id="GO:0005829">
    <property type="term" value="C:cytosol"/>
    <property type="evidence" value="ECO:0007669"/>
    <property type="project" value="TreeGrafter"/>
</dbReference>
<keyword evidence="2" id="KW-0238">DNA-binding</keyword>
<evidence type="ECO:0000256" key="2">
    <source>
        <dbReference type="ARBA" id="ARBA00023125"/>
    </source>
</evidence>
<proteinExistence type="predicted"/>
<evidence type="ECO:0000256" key="1">
    <source>
        <dbReference type="ARBA" id="ARBA00023015"/>
    </source>
</evidence>
<reference evidence="5 6" key="1">
    <citation type="journal article" date="2020" name="Front. Plant Sci.">
        <title>Isolation of Rhizosphere Bacteria That Improve Quality and Water Stress Tolerance in Greenhouse Ornamentals.</title>
        <authorList>
            <person name="Nordstedt N.P."/>
            <person name="Jones M.L."/>
        </authorList>
    </citation>
    <scope>NUCLEOTIDE SEQUENCE [LARGE SCALE GENOMIC DNA]</scope>
    <source>
        <strain evidence="5 6">C7D2</strain>
    </source>
</reference>
<gene>
    <name evidence="5" type="ORF">HNO91_07010</name>
</gene>
<keyword evidence="1" id="KW-0805">Transcription regulation</keyword>
<evidence type="ECO:0000313" key="6">
    <source>
        <dbReference type="Proteomes" id="UP000536720"/>
    </source>
</evidence>
<protein>
    <submittedName>
        <fullName evidence="5">AraC family transcriptional regulator</fullName>
    </submittedName>
</protein>
<evidence type="ECO:0000259" key="4">
    <source>
        <dbReference type="PROSITE" id="PS01124"/>
    </source>
</evidence>
<dbReference type="EMBL" id="JABFMR010000004">
    <property type="protein sequence ID" value="NUT86161.1"/>
    <property type="molecule type" value="Genomic_DNA"/>
</dbReference>
<dbReference type="GO" id="GO:0003700">
    <property type="term" value="F:DNA-binding transcription factor activity"/>
    <property type="evidence" value="ECO:0007669"/>
    <property type="project" value="InterPro"/>
</dbReference>
<evidence type="ECO:0000313" key="5">
    <source>
        <dbReference type="EMBL" id="NUT86161.1"/>
    </source>
</evidence>
<name>A0A7Y5Z3C0_9PSED</name>
<dbReference type="RefSeq" id="WP_175362067.1">
    <property type="nucleotide sequence ID" value="NZ_JABFMR010000004.1"/>
</dbReference>
<evidence type="ECO:0000256" key="3">
    <source>
        <dbReference type="ARBA" id="ARBA00023163"/>
    </source>
</evidence>
<dbReference type="InterPro" id="IPR020449">
    <property type="entry name" value="Tscrpt_reg_AraC-type_HTH"/>
</dbReference>
<dbReference type="Pfam" id="PF12625">
    <property type="entry name" value="Arabinose_bd"/>
    <property type="match status" value="1"/>
</dbReference>
<comment type="caution">
    <text evidence="5">The sequence shown here is derived from an EMBL/GenBank/DDBJ whole genome shotgun (WGS) entry which is preliminary data.</text>
</comment>
<dbReference type="PANTHER" id="PTHR47894">
    <property type="entry name" value="HTH-TYPE TRANSCRIPTIONAL REGULATOR GADX"/>
    <property type="match status" value="1"/>
</dbReference>
<dbReference type="InterPro" id="IPR032687">
    <property type="entry name" value="AraC-type_N"/>
</dbReference>
<dbReference type="GO" id="GO:0000976">
    <property type="term" value="F:transcription cis-regulatory region binding"/>
    <property type="evidence" value="ECO:0007669"/>
    <property type="project" value="TreeGrafter"/>
</dbReference>
<dbReference type="AlphaFoldDB" id="A0A7Y5Z3C0"/>
<dbReference type="PRINTS" id="PR00032">
    <property type="entry name" value="HTHARAC"/>
</dbReference>
<dbReference type="SUPFAM" id="SSF46689">
    <property type="entry name" value="Homeodomain-like"/>
    <property type="match status" value="1"/>
</dbReference>
<dbReference type="Pfam" id="PF12833">
    <property type="entry name" value="HTH_18"/>
    <property type="match status" value="1"/>
</dbReference>
<keyword evidence="3" id="KW-0804">Transcription</keyword>
<dbReference type="SMART" id="SM00342">
    <property type="entry name" value="HTH_ARAC"/>
    <property type="match status" value="1"/>
</dbReference>
<dbReference type="PROSITE" id="PS01124">
    <property type="entry name" value="HTH_ARAC_FAMILY_2"/>
    <property type="match status" value="1"/>
</dbReference>
<dbReference type="Gene3D" id="1.10.10.60">
    <property type="entry name" value="Homeodomain-like"/>
    <property type="match status" value="1"/>
</dbReference>
<dbReference type="PANTHER" id="PTHR47894:SF1">
    <property type="entry name" value="HTH-TYPE TRANSCRIPTIONAL REGULATOR VQSM"/>
    <property type="match status" value="1"/>
</dbReference>
<feature type="domain" description="HTH araC/xylS-type" evidence="4">
    <location>
        <begin position="232"/>
        <end position="334"/>
    </location>
</feature>
<dbReference type="Proteomes" id="UP000536720">
    <property type="component" value="Unassembled WGS sequence"/>
</dbReference>
<organism evidence="5 6">
    <name type="scientific">Pseudomonas corrugata</name>
    <dbReference type="NCBI Taxonomy" id="47879"/>
    <lineage>
        <taxon>Bacteria</taxon>
        <taxon>Pseudomonadati</taxon>
        <taxon>Pseudomonadota</taxon>
        <taxon>Gammaproteobacteria</taxon>
        <taxon>Pseudomonadales</taxon>
        <taxon>Pseudomonadaceae</taxon>
        <taxon>Pseudomonas</taxon>
    </lineage>
</organism>
<dbReference type="InterPro" id="IPR009057">
    <property type="entry name" value="Homeodomain-like_sf"/>
</dbReference>